<keyword evidence="4" id="KW-1185">Reference proteome</keyword>
<dbReference type="RefSeq" id="WP_138368320.1">
    <property type="nucleotide sequence ID" value="NZ_VCEJ01000008.1"/>
</dbReference>
<feature type="transmembrane region" description="Helical" evidence="1">
    <location>
        <begin position="31"/>
        <end position="48"/>
    </location>
</feature>
<keyword evidence="1" id="KW-1133">Transmembrane helix</keyword>
<organism evidence="3 4">
    <name type="scientific">Dyadobacter luticola</name>
    <dbReference type="NCBI Taxonomy" id="1979387"/>
    <lineage>
        <taxon>Bacteria</taxon>
        <taxon>Pseudomonadati</taxon>
        <taxon>Bacteroidota</taxon>
        <taxon>Cytophagia</taxon>
        <taxon>Cytophagales</taxon>
        <taxon>Spirosomataceae</taxon>
        <taxon>Dyadobacter</taxon>
    </lineage>
</organism>
<dbReference type="EMBL" id="VCEJ01000008">
    <property type="protein sequence ID" value="TLU98222.1"/>
    <property type="molecule type" value="Genomic_DNA"/>
</dbReference>
<dbReference type="GO" id="GO:0016747">
    <property type="term" value="F:acyltransferase activity, transferring groups other than amino-acyl groups"/>
    <property type="evidence" value="ECO:0007669"/>
    <property type="project" value="InterPro"/>
</dbReference>
<feature type="transmembrane region" description="Helical" evidence="1">
    <location>
        <begin position="299"/>
        <end position="317"/>
    </location>
</feature>
<dbReference type="PANTHER" id="PTHR23028:SF131">
    <property type="entry name" value="BLR2367 PROTEIN"/>
    <property type="match status" value="1"/>
</dbReference>
<feature type="transmembrane region" description="Helical" evidence="1">
    <location>
        <begin position="197"/>
        <end position="215"/>
    </location>
</feature>
<feature type="transmembrane region" description="Helical" evidence="1">
    <location>
        <begin position="60"/>
        <end position="80"/>
    </location>
</feature>
<comment type="caution">
    <text evidence="3">The sequence shown here is derived from an EMBL/GenBank/DDBJ whole genome shotgun (WGS) entry which is preliminary data.</text>
</comment>
<feature type="transmembrane region" description="Helical" evidence="1">
    <location>
        <begin position="227"/>
        <end position="245"/>
    </location>
</feature>
<dbReference type="GO" id="GO:0016020">
    <property type="term" value="C:membrane"/>
    <property type="evidence" value="ECO:0007669"/>
    <property type="project" value="TreeGrafter"/>
</dbReference>
<keyword evidence="1" id="KW-0812">Transmembrane</keyword>
<feature type="transmembrane region" description="Helical" evidence="1">
    <location>
        <begin position="118"/>
        <end position="136"/>
    </location>
</feature>
<proteinExistence type="predicted"/>
<dbReference type="InterPro" id="IPR002656">
    <property type="entry name" value="Acyl_transf_3_dom"/>
</dbReference>
<dbReference type="Proteomes" id="UP000306402">
    <property type="component" value="Unassembled WGS sequence"/>
</dbReference>
<keyword evidence="3" id="KW-0012">Acyltransferase</keyword>
<dbReference type="OrthoDB" id="290051at2"/>
<sequence>MLNSIQILRAIAALLVVFAHFEFVEPAVGGFGVDIFFVISGFIMAYIVNKNADAFLYRRIVRIMPLYYSMTAFVIALFLLKPSWFRNVIVTPGAIIKSLLFIPYRIKGSGPILSLGWTLNYEMFFYVSIAICLAVFGRKKGMLACLVTLTLFSILVMLLPLTNSLILFWGNSIILEFVAGSLLYYAWTKWLRNPGGMLRSVLIFLGLISFLTLVLMDHYYDPKPYRFLIFGVPSVFLAAGFLAMEPYINPKNKIHATMVLLGDASYAMYLVHPFVIYAMIRLVFVRFKLEGFGFELAELILSMIIVCLVSIALHKWFEKPVLKRLKLSLDKRFDAKKI</sequence>
<dbReference type="GO" id="GO:0000271">
    <property type="term" value="P:polysaccharide biosynthetic process"/>
    <property type="evidence" value="ECO:0007669"/>
    <property type="project" value="TreeGrafter"/>
</dbReference>
<feature type="transmembrane region" description="Helical" evidence="1">
    <location>
        <begin position="166"/>
        <end position="185"/>
    </location>
</feature>
<feature type="transmembrane region" description="Helical" evidence="1">
    <location>
        <begin position="6"/>
        <end position="24"/>
    </location>
</feature>
<dbReference type="PANTHER" id="PTHR23028">
    <property type="entry name" value="ACETYLTRANSFERASE"/>
    <property type="match status" value="1"/>
</dbReference>
<name>A0A5R9KPS1_9BACT</name>
<gene>
    <name evidence="3" type="ORF">FEN17_25965</name>
</gene>
<keyword evidence="1" id="KW-0472">Membrane</keyword>
<protein>
    <submittedName>
        <fullName evidence="3">Acyltransferase</fullName>
    </submittedName>
</protein>
<evidence type="ECO:0000313" key="4">
    <source>
        <dbReference type="Proteomes" id="UP000306402"/>
    </source>
</evidence>
<evidence type="ECO:0000313" key="3">
    <source>
        <dbReference type="EMBL" id="TLU98222.1"/>
    </source>
</evidence>
<evidence type="ECO:0000256" key="1">
    <source>
        <dbReference type="SAM" id="Phobius"/>
    </source>
</evidence>
<reference evidence="3 4" key="1">
    <citation type="submission" date="2019-05" db="EMBL/GenBank/DDBJ databases">
        <authorList>
            <person name="Qu J.-H."/>
        </authorList>
    </citation>
    <scope>NUCLEOTIDE SEQUENCE [LARGE SCALE GENOMIC DNA]</scope>
    <source>
        <strain evidence="3 4">T17</strain>
    </source>
</reference>
<feature type="domain" description="Acyltransferase 3" evidence="2">
    <location>
        <begin position="3"/>
        <end position="313"/>
    </location>
</feature>
<dbReference type="Pfam" id="PF01757">
    <property type="entry name" value="Acyl_transf_3"/>
    <property type="match status" value="1"/>
</dbReference>
<feature type="transmembrane region" description="Helical" evidence="1">
    <location>
        <begin position="266"/>
        <end position="287"/>
    </location>
</feature>
<feature type="transmembrane region" description="Helical" evidence="1">
    <location>
        <begin position="143"/>
        <end position="160"/>
    </location>
</feature>
<evidence type="ECO:0000259" key="2">
    <source>
        <dbReference type="Pfam" id="PF01757"/>
    </source>
</evidence>
<dbReference type="AlphaFoldDB" id="A0A5R9KPS1"/>
<keyword evidence="3" id="KW-0808">Transferase</keyword>
<dbReference type="InterPro" id="IPR050879">
    <property type="entry name" value="Acyltransferase_3"/>
</dbReference>
<accession>A0A5R9KPS1</accession>